<dbReference type="Proteomes" id="UP000644693">
    <property type="component" value="Unassembled WGS sequence"/>
</dbReference>
<protein>
    <recommendedName>
        <fullName evidence="3">DUF2288 domain-containing protein</fullName>
    </recommendedName>
</protein>
<dbReference type="RefSeq" id="WP_189478684.1">
    <property type="nucleotide sequence ID" value="NZ_BMYM01000004.1"/>
</dbReference>
<proteinExistence type="predicted"/>
<dbReference type="AlphaFoldDB" id="A0A918XNL9"/>
<sequence length="106" mass="11757">MAEEGDRESLMRKEYLGQTARIPWTELQTYYAHGNVIRIATTLDLVEVAVQLGLDNTTAFETWIAAGDIAPVSDDEAKAWIEDDASVWAVVAAPWILVQDKAHQQG</sequence>
<gene>
    <name evidence="1" type="ORF">GCM10007053_30330</name>
</gene>
<name>A0A918XNL9_9GAMM</name>
<organism evidence="1 2">
    <name type="scientific">Parahalioglobus pacificus</name>
    <dbReference type="NCBI Taxonomy" id="930806"/>
    <lineage>
        <taxon>Bacteria</taxon>
        <taxon>Pseudomonadati</taxon>
        <taxon>Pseudomonadota</taxon>
        <taxon>Gammaproteobacteria</taxon>
        <taxon>Cellvibrionales</taxon>
        <taxon>Halieaceae</taxon>
        <taxon>Parahalioglobus</taxon>
    </lineage>
</organism>
<comment type="caution">
    <text evidence="1">The sequence shown here is derived from an EMBL/GenBank/DDBJ whole genome shotgun (WGS) entry which is preliminary data.</text>
</comment>
<keyword evidence="2" id="KW-1185">Reference proteome</keyword>
<dbReference type="Pfam" id="PF10052">
    <property type="entry name" value="DUF2288"/>
    <property type="match status" value="1"/>
</dbReference>
<reference evidence="1" key="2">
    <citation type="submission" date="2020-09" db="EMBL/GenBank/DDBJ databases">
        <authorList>
            <person name="Sun Q."/>
            <person name="Kim S."/>
        </authorList>
    </citation>
    <scope>NUCLEOTIDE SEQUENCE</scope>
    <source>
        <strain evidence="1">KCTC 23430</strain>
    </source>
</reference>
<reference evidence="1" key="1">
    <citation type="journal article" date="2014" name="Int. J. Syst. Evol. Microbiol.">
        <title>Complete genome sequence of Corynebacterium casei LMG S-19264T (=DSM 44701T), isolated from a smear-ripened cheese.</title>
        <authorList>
            <consortium name="US DOE Joint Genome Institute (JGI-PGF)"/>
            <person name="Walter F."/>
            <person name="Albersmeier A."/>
            <person name="Kalinowski J."/>
            <person name="Ruckert C."/>
        </authorList>
    </citation>
    <scope>NUCLEOTIDE SEQUENCE</scope>
    <source>
        <strain evidence="1">KCTC 23430</strain>
    </source>
</reference>
<accession>A0A918XNL9</accession>
<evidence type="ECO:0000313" key="2">
    <source>
        <dbReference type="Proteomes" id="UP000644693"/>
    </source>
</evidence>
<dbReference type="EMBL" id="BMYM01000004">
    <property type="protein sequence ID" value="GHD39109.1"/>
    <property type="molecule type" value="Genomic_DNA"/>
</dbReference>
<dbReference type="InterPro" id="IPR018741">
    <property type="entry name" value="DUF2288"/>
</dbReference>
<evidence type="ECO:0008006" key="3">
    <source>
        <dbReference type="Google" id="ProtNLM"/>
    </source>
</evidence>
<evidence type="ECO:0000313" key="1">
    <source>
        <dbReference type="EMBL" id="GHD39109.1"/>
    </source>
</evidence>